<dbReference type="Proteomes" id="UP000002785">
    <property type="component" value="Chromosome"/>
</dbReference>
<keyword evidence="1" id="KW-1133">Transmembrane helix</keyword>
<dbReference type="AlphaFoldDB" id="B5HTM8"/>
<keyword evidence="3" id="KW-1185">Reference proteome</keyword>
<gene>
    <name evidence="2" type="ORF">SSEG_02576</name>
</gene>
<evidence type="ECO:0000313" key="3">
    <source>
        <dbReference type="Proteomes" id="UP000002785"/>
    </source>
</evidence>
<name>B5HTM8_STRX2</name>
<dbReference type="RefSeq" id="WP_007383432.1">
    <property type="nucleotide sequence ID" value="NZ_CM000951.1"/>
</dbReference>
<protein>
    <submittedName>
        <fullName evidence="2">Uncharacterized protein</fullName>
    </submittedName>
</protein>
<proteinExistence type="predicted"/>
<reference evidence="2" key="1">
    <citation type="submission" date="2009-10" db="EMBL/GenBank/DDBJ databases">
        <title>The genome sequence of Streptomyces sviceus strain ATCC 29083.</title>
        <authorList>
            <consortium name="The Broad Institute Genome Sequencing Platform"/>
            <consortium name="Broad Institute Microbial Sequencing Center"/>
            <person name="Fischbach M."/>
            <person name="Godfrey P."/>
            <person name="Ward D."/>
            <person name="Young S."/>
            <person name="Zeng Q."/>
            <person name="Koehrsen M."/>
            <person name="Alvarado L."/>
            <person name="Berlin A.M."/>
            <person name="Bochicchio J."/>
            <person name="Borenstein D."/>
            <person name="Chapman S.B."/>
            <person name="Chen Z."/>
            <person name="Engels R."/>
            <person name="Freedman E."/>
            <person name="Gellesch M."/>
            <person name="Goldberg J."/>
            <person name="Griggs A."/>
            <person name="Gujja S."/>
            <person name="Heilman E.R."/>
            <person name="Heiman D.I."/>
            <person name="Hepburn T.A."/>
            <person name="Howarth C."/>
            <person name="Jen D."/>
            <person name="Larson L."/>
            <person name="Lewis B."/>
            <person name="Mehta T."/>
            <person name="Park D."/>
            <person name="Pearson M."/>
            <person name="Richards J."/>
            <person name="Roberts A."/>
            <person name="Saif S."/>
            <person name="Shea T.D."/>
            <person name="Shenoy N."/>
            <person name="Sisk P."/>
            <person name="Stolte C."/>
            <person name="Sykes S.N."/>
            <person name="Thomson T."/>
            <person name="Walk T."/>
            <person name="White J."/>
            <person name="Yandava C."/>
            <person name="Straight P."/>
            <person name="Clardy J."/>
            <person name="Hung D."/>
            <person name="Kolter R."/>
            <person name="Mekalanos J."/>
            <person name="Walker S."/>
            <person name="Walsh C.T."/>
            <person name="Wieland-Brown L.C."/>
            <person name="Haas B."/>
            <person name="Nusbaum C."/>
            <person name="Birren B."/>
        </authorList>
    </citation>
    <scope>NUCLEOTIDE SEQUENCE [LARGE SCALE GENOMIC DNA]</scope>
    <source>
        <strain evidence="2">ATCC 29083</strain>
    </source>
</reference>
<sequence length="99" mass="10573">MSYVAVTLAGADTPGEHLRLGAFTAMAAVFFIWLGRRQLSTGRHALAHNETMRSADRLIPPPPPSHGYRTGGRVYIVVGCVFLLPAVFNLVSAILGIVG</sequence>
<dbReference type="EMBL" id="CM000951">
    <property type="protein sequence ID" value="EDY56160.1"/>
    <property type="molecule type" value="Genomic_DNA"/>
</dbReference>
<dbReference type="eggNOG" id="ENOG5031V89">
    <property type="taxonomic scope" value="Bacteria"/>
</dbReference>
<accession>B5HTM8</accession>
<keyword evidence="1" id="KW-0812">Transmembrane</keyword>
<keyword evidence="1" id="KW-0472">Membrane</keyword>
<dbReference type="HOGENOM" id="CLU_2319016_0_0_11"/>
<evidence type="ECO:0000256" key="1">
    <source>
        <dbReference type="SAM" id="Phobius"/>
    </source>
</evidence>
<feature type="transmembrane region" description="Helical" evidence="1">
    <location>
        <begin position="74"/>
        <end position="98"/>
    </location>
</feature>
<organism evidence="2 3">
    <name type="scientific">Streptomyces sviceus (strain ATCC 29083 / DSM 924 / JCM 4929 / NBRC 13980 / NCIMB 11184 / NRRL 5439 / UC 5370)</name>
    <dbReference type="NCBI Taxonomy" id="463191"/>
    <lineage>
        <taxon>Bacteria</taxon>
        <taxon>Bacillati</taxon>
        <taxon>Actinomycetota</taxon>
        <taxon>Actinomycetes</taxon>
        <taxon>Kitasatosporales</taxon>
        <taxon>Streptomycetaceae</taxon>
        <taxon>Streptomyces</taxon>
    </lineage>
</organism>
<feature type="transmembrane region" description="Helical" evidence="1">
    <location>
        <begin position="17"/>
        <end position="34"/>
    </location>
</feature>
<dbReference type="OrthoDB" id="4245881at2"/>
<evidence type="ECO:0000313" key="2">
    <source>
        <dbReference type="EMBL" id="EDY56160.1"/>
    </source>
</evidence>